<keyword evidence="3" id="KW-1185">Reference proteome</keyword>
<feature type="domain" description="VOC" evidence="1">
    <location>
        <begin position="3"/>
        <end position="127"/>
    </location>
</feature>
<dbReference type="Gene3D" id="3.30.720.120">
    <property type="match status" value="1"/>
</dbReference>
<dbReference type="Gene3D" id="3.30.720.110">
    <property type="match status" value="1"/>
</dbReference>
<reference evidence="2 3" key="1">
    <citation type="submission" date="2018-10" db="EMBL/GenBank/DDBJ databases">
        <title>Kocuria sp. M5W7-7, whole genome shotgun sequence.</title>
        <authorList>
            <person name="Tuo L."/>
        </authorList>
    </citation>
    <scope>NUCLEOTIDE SEQUENCE [LARGE SCALE GENOMIC DNA]</scope>
    <source>
        <strain evidence="2 3">M5W7-7</strain>
    </source>
</reference>
<gene>
    <name evidence="2" type="ORF">EDL96_03500</name>
</gene>
<dbReference type="InterPro" id="IPR037523">
    <property type="entry name" value="VOC_core"/>
</dbReference>
<proteinExistence type="predicted"/>
<dbReference type="Pfam" id="PF00903">
    <property type="entry name" value="Glyoxalase"/>
    <property type="match status" value="1"/>
</dbReference>
<evidence type="ECO:0000313" key="3">
    <source>
        <dbReference type="Proteomes" id="UP000270616"/>
    </source>
</evidence>
<dbReference type="InterPro" id="IPR004360">
    <property type="entry name" value="Glyas_Fos-R_dOase_dom"/>
</dbReference>
<comment type="caution">
    <text evidence="2">The sequence shown here is derived from an EMBL/GenBank/DDBJ whole genome shotgun (WGS) entry which is preliminary data.</text>
</comment>
<dbReference type="OrthoDB" id="9809391at2"/>
<sequence>MTTPQLFQCLRFTDANRAIAFLSAIGFQERLLVRDDQDPDGVVHAQFQWRDNGGIMFGSVRPDDDSVGHGHATTNLVLPSDDDVDAVLARALAAGATQDGPIRTPDHGGRSVAVVDFDGNLWHLDSYPGV</sequence>
<dbReference type="PROSITE" id="PS51819">
    <property type="entry name" value="VOC"/>
    <property type="match status" value="1"/>
</dbReference>
<organism evidence="2 3">
    <name type="scientific">Kocuria soli</name>
    <dbReference type="NCBI Taxonomy" id="2485125"/>
    <lineage>
        <taxon>Bacteria</taxon>
        <taxon>Bacillati</taxon>
        <taxon>Actinomycetota</taxon>
        <taxon>Actinomycetes</taxon>
        <taxon>Micrococcales</taxon>
        <taxon>Micrococcaceae</taxon>
        <taxon>Kocuria</taxon>
    </lineage>
</organism>
<dbReference type="Proteomes" id="UP000270616">
    <property type="component" value="Unassembled WGS sequence"/>
</dbReference>
<accession>A0A3N3ZSA1</accession>
<name>A0A3N3ZSA1_9MICC</name>
<dbReference type="InterPro" id="IPR029068">
    <property type="entry name" value="Glyas_Bleomycin-R_OHBP_Dase"/>
</dbReference>
<dbReference type="SUPFAM" id="SSF54593">
    <property type="entry name" value="Glyoxalase/Bleomycin resistance protein/Dihydroxybiphenyl dioxygenase"/>
    <property type="match status" value="1"/>
</dbReference>
<evidence type="ECO:0000259" key="1">
    <source>
        <dbReference type="PROSITE" id="PS51819"/>
    </source>
</evidence>
<dbReference type="RefSeq" id="WP_123824434.1">
    <property type="nucleotide sequence ID" value="NZ_RKMF01000003.1"/>
</dbReference>
<dbReference type="EMBL" id="RKMF01000003">
    <property type="protein sequence ID" value="ROZ64333.1"/>
    <property type="molecule type" value="Genomic_DNA"/>
</dbReference>
<evidence type="ECO:0000313" key="2">
    <source>
        <dbReference type="EMBL" id="ROZ64333.1"/>
    </source>
</evidence>
<dbReference type="AlphaFoldDB" id="A0A3N3ZSA1"/>
<protein>
    <submittedName>
        <fullName evidence="2">Bleomycin resistance protein</fullName>
    </submittedName>
</protein>